<protein>
    <recommendedName>
        <fullName evidence="1">Stress-response A/B barrel domain-containing protein</fullName>
    </recommendedName>
</protein>
<dbReference type="OMA" id="EHILFMQ"/>
<name>A0A151ZHN9_TIELA</name>
<evidence type="ECO:0000313" key="3">
    <source>
        <dbReference type="Proteomes" id="UP000076078"/>
    </source>
</evidence>
<evidence type="ECO:0000313" key="2">
    <source>
        <dbReference type="EMBL" id="KYQ93511.1"/>
    </source>
</evidence>
<dbReference type="Proteomes" id="UP000076078">
    <property type="component" value="Unassembled WGS sequence"/>
</dbReference>
<feature type="domain" description="Stress-response A/B barrel" evidence="1">
    <location>
        <begin position="7"/>
        <end position="98"/>
    </location>
</feature>
<dbReference type="PROSITE" id="PS51502">
    <property type="entry name" value="S_R_A_B_BARREL"/>
    <property type="match status" value="1"/>
</dbReference>
<organism evidence="2 3">
    <name type="scientific">Tieghemostelium lacteum</name>
    <name type="common">Slime mold</name>
    <name type="synonym">Dictyostelium lacteum</name>
    <dbReference type="NCBI Taxonomy" id="361077"/>
    <lineage>
        <taxon>Eukaryota</taxon>
        <taxon>Amoebozoa</taxon>
        <taxon>Evosea</taxon>
        <taxon>Eumycetozoa</taxon>
        <taxon>Dictyostelia</taxon>
        <taxon>Dictyosteliales</taxon>
        <taxon>Raperosteliaceae</taxon>
        <taxon>Tieghemostelium</taxon>
    </lineage>
</organism>
<dbReference type="STRING" id="361077.A0A151ZHN9"/>
<keyword evidence="3" id="KW-1185">Reference proteome</keyword>
<dbReference type="SUPFAM" id="SSF54909">
    <property type="entry name" value="Dimeric alpha+beta barrel"/>
    <property type="match status" value="1"/>
</dbReference>
<dbReference type="Gene3D" id="3.30.70.100">
    <property type="match status" value="1"/>
</dbReference>
<accession>A0A151ZHN9</accession>
<dbReference type="OrthoDB" id="42919at2759"/>
<dbReference type="AlphaFoldDB" id="A0A151ZHN9"/>
<dbReference type="InterPro" id="IPR013097">
    <property type="entry name" value="Dabb"/>
</dbReference>
<evidence type="ECO:0000259" key="1">
    <source>
        <dbReference type="PROSITE" id="PS51502"/>
    </source>
</evidence>
<dbReference type="EMBL" id="LODT01000028">
    <property type="protein sequence ID" value="KYQ93511.1"/>
    <property type="molecule type" value="Genomic_DNA"/>
</dbReference>
<proteinExistence type="predicted"/>
<gene>
    <name evidence="2" type="ORF">DLAC_06209</name>
</gene>
<sequence length="108" mass="12698">MNSGQAVEHILFMHLKDLTESEEKGLLDKIEEMRSLPGVLNISFGKNFSDRGDKYNYGYRVLLQDKESLDNYGPHKLHQEFRELLNEVRLSLPLVSDFYVPKFPYNKY</sequence>
<dbReference type="InParanoid" id="A0A151ZHN9"/>
<dbReference type="Pfam" id="PF07876">
    <property type="entry name" value="Dabb"/>
    <property type="match status" value="1"/>
</dbReference>
<reference evidence="2 3" key="1">
    <citation type="submission" date="2015-12" db="EMBL/GenBank/DDBJ databases">
        <title>Dictyostelia acquired genes for synthesis and detection of signals that induce cell-type specialization by lateral gene transfer from prokaryotes.</title>
        <authorList>
            <person name="Gloeckner G."/>
            <person name="Schaap P."/>
        </authorList>
    </citation>
    <scope>NUCLEOTIDE SEQUENCE [LARGE SCALE GENOMIC DNA]</scope>
    <source>
        <strain evidence="2 3">TK</strain>
    </source>
</reference>
<comment type="caution">
    <text evidence="2">The sequence shown here is derived from an EMBL/GenBank/DDBJ whole genome shotgun (WGS) entry which is preliminary data.</text>
</comment>
<dbReference type="SMART" id="SM00886">
    <property type="entry name" value="Dabb"/>
    <property type="match status" value="1"/>
</dbReference>
<dbReference type="InterPro" id="IPR011008">
    <property type="entry name" value="Dimeric_a/b-barrel"/>
</dbReference>